<proteinExistence type="predicted"/>
<accession>A0A211ZJ47</accession>
<dbReference type="InterPro" id="IPR029068">
    <property type="entry name" value="Glyas_Bleomycin-R_OHBP_Dase"/>
</dbReference>
<dbReference type="AlphaFoldDB" id="A0A211ZJ47"/>
<dbReference type="InterPro" id="IPR052164">
    <property type="entry name" value="Anthracycline_SecMetBiosynth"/>
</dbReference>
<dbReference type="PANTHER" id="PTHR33993:SF14">
    <property type="entry name" value="GB|AAF24581.1"/>
    <property type="match status" value="1"/>
</dbReference>
<evidence type="ECO:0000313" key="2">
    <source>
        <dbReference type="EMBL" id="OWJ65289.1"/>
    </source>
</evidence>
<evidence type="ECO:0000313" key="3">
    <source>
        <dbReference type="Proteomes" id="UP000196655"/>
    </source>
</evidence>
<dbReference type="InterPro" id="IPR037523">
    <property type="entry name" value="VOC_core"/>
</dbReference>
<sequence length="129" mass="14000">MPEHGTFCWNELNTRDPEAARDFYGKTLGWSFDTMPMATGGDYIVAKAGDRMVGGIFDIRGHAGMENVPPHWFAYIEVDDVDARVARAQQAGGALMRDIFDVPGVGRIAIVRDPTGAVVGWMTSAPRAG</sequence>
<gene>
    <name evidence="2" type="ORF">BWR60_20590</name>
</gene>
<dbReference type="OrthoDB" id="9793039at2"/>
<reference evidence="3" key="1">
    <citation type="submission" date="2017-05" db="EMBL/GenBank/DDBJ databases">
        <authorList>
            <person name="Macchi M."/>
            <person name="Festa S."/>
            <person name="Coppotelli B.M."/>
            <person name="Morelli I.S."/>
        </authorList>
    </citation>
    <scope>NUCLEOTIDE SEQUENCE [LARGE SCALE GENOMIC DNA]</scope>
    <source>
        <strain evidence="3">I</strain>
    </source>
</reference>
<organism evidence="2 3">
    <name type="scientific">Inquilinus limosus</name>
    <dbReference type="NCBI Taxonomy" id="171674"/>
    <lineage>
        <taxon>Bacteria</taxon>
        <taxon>Pseudomonadati</taxon>
        <taxon>Pseudomonadota</taxon>
        <taxon>Alphaproteobacteria</taxon>
        <taxon>Rhodospirillales</taxon>
        <taxon>Rhodospirillaceae</taxon>
        <taxon>Inquilinus</taxon>
    </lineage>
</organism>
<dbReference type="RefSeq" id="WP_088152885.1">
    <property type="nucleotide sequence ID" value="NZ_NHON01000040.1"/>
</dbReference>
<dbReference type="PANTHER" id="PTHR33993">
    <property type="entry name" value="GLYOXALASE-RELATED"/>
    <property type="match status" value="1"/>
</dbReference>
<evidence type="ECO:0000259" key="1">
    <source>
        <dbReference type="PROSITE" id="PS51819"/>
    </source>
</evidence>
<dbReference type="Gene3D" id="3.10.180.10">
    <property type="entry name" value="2,3-Dihydroxybiphenyl 1,2-Dioxygenase, domain 1"/>
    <property type="match status" value="1"/>
</dbReference>
<dbReference type="PROSITE" id="PS51819">
    <property type="entry name" value="VOC"/>
    <property type="match status" value="1"/>
</dbReference>
<dbReference type="Pfam" id="PF00903">
    <property type="entry name" value="Glyoxalase"/>
    <property type="match status" value="1"/>
</dbReference>
<name>A0A211ZJ47_9PROT</name>
<dbReference type="SUPFAM" id="SSF54593">
    <property type="entry name" value="Glyoxalase/Bleomycin resistance protein/Dihydroxybiphenyl dioxygenase"/>
    <property type="match status" value="1"/>
</dbReference>
<feature type="domain" description="VOC" evidence="1">
    <location>
        <begin position="6"/>
        <end position="124"/>
    </location>
</feature>
<keyword evidence="3" id="KW-1185">Reference proteome</keyword>
<dbReference type="InterPro" id="IPR004360">
    <property type="entry name" value="Glyas_Fos-R_dOase_dom"/>
</dbReference>
<comment type="caution">
    <text evidence="2">The sequence shown here is derived from an EMBL/GenBank/DDBJ whole genome shotgun (WGS) entry which is preliminary data.</text>
</comment>
<dbReference type="EMBL" id="NHON01000040">
    <property type="protein sequence ID" value="OWJ65289.1"/>
    <property type="molecule type" value="Genomic_DNA"/>
</dbReference>
<dbReference type="Proteomes" id="UP000196655">
    <property type="component" value="Unassembled WGS sequence"/>
</dbReference>
<dbReference type="CDD" id="cd07247">
    <property type="entry name" value="SgaA_N_like"/>
    <property type="match status" value="1"/>
</dbReference>
<dbReference type="STRING" id="1122125.GCA_000423185_04802"/>
<protein>
    <submittedName>
        <fullName evidence="2">Glyoxalase</fullName>
    </submittedName>
</protein>